<reference evidence="6" key="1">
    <citation type="journal article" date="2021" name="PeerJ">
        <title>Extensive microbial diversity within the chicken gut microbiome revealed by metagenomics and culture.</title>
        <authorList>
            <person name="Gilroy R."/>
            <person name="Ravi A."/>
            <person name="Getino M."/>
            <person name="Pursley I."/>
            <person name="Horton D.L."/>
            <person name="Alikhan N.F."/>
            <person name="Baker D."/>
            <person name="Gharbi K."/>
            <person name="Hall N."/>
            <person name="Watson M."/>
            <person name="Adriaenssens E.M."/>
            <person name="Foster-Nyarko E."/>
            <person name="Jarju S."/>
            <person name="Secka A."/>
            <person name="Antonio M."/>
            <person name="Oren A."/>
            <person name="Chaudhuri R.R."/>
            <person name="La Ragione R."/>
            <person name="Hildebrand F."/>
            <person name="Pallen M.J."/>
        </authorList>
    </citation>
    <scope>NUCLEOTIDE SEQUENCE</scope>
    <source>
        <strain evidence="6">CHK183-5548</strain>
    </source>
</reference>
<dbReference type="GO" id="GO:0032993">
    <property type="term" value="C:protein-DNA complex"/>
    <property type="evidence" value="ECO:0007669"/>
    <property type="project" value="TreeGrafter"/>
</dbReference>
<protein>
    <submittedName>
        <fullName evidence="6">LysR family transcriptional regulator</fullName>
    </submittedName>
</protein>
<dbReference type="EMBL" id="DWWL01000025">
    <property type="protein sequence ID" value="HJC47205.1"/>
    <property type="molecule type" value="Genomic_DNA"/>
</dbReference>
<dbReference type="SUPFAM" id="SSF46785">
    <property type="entry name" value="Winged helix' DNA-binding domain"/>
    <property type="match status" value="1"/>
</dbReference>
<evidence type="ECO:0000313" key="6">
    <source>
        <dbReference type="EMBL" id="HJC47205.1"/>
    </source>
</evidence>
<evidence type="ECO:0000256" key="4">
    <source>
        <dbReference type="ARBA" id="ARBA00023163"/>
    </source>
</evidence>
<proteinExistence type="inferred from homology"/>
<dbReference type="Proteomes" id="UP000823883">
    <property type="component" value="Unassembled WGS sequence"/>
</dbReference>
<dbReference type="Pfam" id="PF00126">
    <property type="entry name" value="HTH_1"/>
    <property type="match status" value="1"/>
</dbReference>
<evidence type="ECO:0000259" key="5">
    <source>
        <dbReference type="PROSITE" id="PS50931"/>
    </source>
</evidence>
<dbReference type="PRINTS" id="PR00039">
    <property type="entry name" value="HTHLYSR"/>
</dbReference>
<name>A0A9D2T6U3_9FIRM</name>
<dbReference type="FunFam" id="1.10.10.10:FF:000001">
    <property type="entry name" value="LysR family transcriptional regulator"/>
    <property type="match status" value="1"/>
</dbReference>
<organism evidence="6 7">
    <name type="scientific">Candidatus Lachnoclostridium pullistercoris</name>
    <dbReference type="NCBI Taxonomy" id="2838632"/>
    <lineage>
        <taxon>Bacteria</taxon>
        <taxon>Bacillati</taxon>
        <taxon>Bacillota</taxon>
        <taxon>Clostridia</taxon>
        <taxon>Lachnospirales</taxon>
        <taxon>Lachnospiraceae</taxon>
    </lineage>
</organism>
<dbReference type="PROSITE" id="PS50931">
    <property type="entry name" value="HTH_LYSR"/>
    <property type="match status" value="1"/>
</dbReference>
<evidence type="ECO:0000256" key="2">
    <source>
        <dbReference type="ARBA" id="ARBA00023015"/>
    </source>
</evidence>
<keyword evidence="3" id="KW-0238">DNA-binding</keyword>
<dbReference type="InterPro" id="IPR005119">
    <property type="entry name" value="LysR_subst-bd"/>
</dbReference>
<dbReference type="InterPro" id="IPR036388">
    <property type="entry name" value="WH-like_DNA-bd_sf"/>
</dbReference>
<dbReference type="Gene3D" id="1.10.10.10">
    <property type="entry name" value="Winged helix-like DNA-binding domain superfamily/Winged helix DNA-binding domain"/>
    <property type="match status" value="1"/>
</dbReference>
<dbReference type="PANTHER" id="PTHR30346:SF0">
    <property type="entry name" value="HCA OPERON TRANSCRIPTIONAL ACTIVATOR HCAR"/>
    <property type="match status" value="1"/>
</dbReference>
<reference evidence="6" key="2">
    <citation type="submission" date="2021-04" db="EMBL/GenBank/DDBJ databases">
        <authorList>
            <person name="Gilroy R."/>
        </authorList>
    </citation>
    <scope>NUCLEOTIDE SEQUENCE</scope>
    <source>
        <strain evidence="6">CHK183-5548</strain>
    </source>
</reference>
<dbReference type="GO" id="GO:0003677">
    <property type="term" value="F:DNA binding"/>
    <property type="evidence" value="ECO:0007669"/>
    <property type="project" value="UniProtKB-KW"/>
</dbReference>
<evidence type="ECO:0000256" key="1">
    <source>
        <dbReference type="ARBA" id="ARBA00009437"/>
    </source>
</evidence>
<accession>A0A9D2T6U3</accession>
<dbReference type="AlphaFoldDB" id="A0A9D2T6U3"/>
<evidence type="ECO:0000256" key="3">
    <source>
        <dbReference type="ARBA" id="ARBA00023125"/>
    </source>
</evidence>
<keyword evidence="2" id="KW-0805">Transcription regulation</keyword>
<comment type="similarity">
    <text evidence="1">Belongs to the LysR transcriptional regulatory family.</text>
</comment>
<dbReference type="PANTHER" id="PTHR30346">
    <property type="entry name" value="TRANSCRIPTIONAL DUAL REGULATOR HCAR-RELATED"/>
    <property type="match status" value="1"/>
</dbReference>
<keyword evidence="4" id="KW-0804">Transcription</keyword>
<sequence length="318" mass="34675">MNLERLEYFSAVAEHLNFTRAAEDCHVAQTAISRHIAALENEVGCKLFYRTNRAVELTPAGKAFYSEIVPMLEHYRRALEKARTAYSGRASSLHLGIGQYEMGFVSQLFREFHSLFPDIRLSVSQYAYSDLIRRLEDGTVDVIFPHPDTCLPEGQTEIDVRRMFSSAPGLLVSAETAQTRFLAAQKRGVQKKDLDGETVILLAEPAGPMSEEAGTAQLTSAGLKPGAITPVNSLNALFLMVKAGLGCAFVPAFIEGELPDGLALLPQKILPVQSYCSMTLLNSPNPAAGLFSGGILTSQTVMSGIRKRYLRHGQHSAG</sequence>
<dbReference type="InterPro" id="IPR036390">
    <property type="entry name" value="WH_DNA-bd_sf"/>
</dbReference>
<gene>
    <name evidence="6" type="ORF">IAA04_04040</name>
</gene>
<dbReference type="CDD" id="cd05466">
    <property type="entry name" value="PBP2_LTTR_substrate"/>
    <property type="match status" value="1"/>
</dbReference>
<evidence type="ECO:0000313" key="7">
    <source>
        <dbReference type="Proteomes" id="UP000823883"/>
    </source>
</evidence>
<dbReference type="SUPFAM" id="SSF53850">
    <property type="entry name" value="Periplasmic binding protein-like II"/>
    <property type="match status" value="1"/>
</dbReference>
<dbReference type="Gene3D" id="3.40.190.10">
    <property type="entry name" value="Periplasmic binding protein-like II"/>
    <property type="match status" value="2"/>
</dbReference>
<dbReference type="GO" id="GO:0003700">
    <property type="term" value="F:DNA-binding transcription factor activity"/>
    <property type="evidence" value="ECO:0007669"/>
    <property type="project" value="InterPro"/>
</dbReference>
<dbReference type="InterPro" id="IPR000847">
    <property type="entry name" value="LysR_HTH_N"/>
</dbReference>
<dbReference type="Pfam" id="PF03466">
    <property type="entry name" value="LysR_substrate"/>
    <property type="match status" value="1"/>
</dbReference>
<feature type="domain" description="HTH lysR-type" evidence="5">
    <location>
        <begin position="1"/>
        <end position="58"/>
    </location>
</feature>
<comment type="caution">
    <text evidence="6">The sequence shown here is derived from an EMBL/GenBank/DDBJ whole genome shotgun (WGS) entry which is preliminary data.</text>
</comment>